<proteinExistence type="predicted"/>
<dbReference type="Pfam" id="PF13625">
    <property type="entry name" value="Helicase_C_3"/>
    <property type="match status" value="1"/>
</dbReference>
<reference evidence="3 4" key="1">
    <citation type="submission" date="2017-03" db="EMBL/GenBank/DDBJ databases">
        <title>Isolation of Levoglucosan Utilizing Bacteria.</title>
        <authorList>
            <person name="Arya A.S."/>
        </authorList>
    </citation>
    <scope>NUCLEOTIDE SEQUENCE [LARGE SCALE GENOMIC DNA]</scope>
    <source>
        <strain evidence="3 4">MEC069</strain>
    </source>
</reference>
<organism evidence="3 4">
    <name type="scientific">Paenibacillus athensensis</name>
    <dbReference type="NCBI Taxonomy" id="1967502"/>
    <lineage>
        <taxon>Bacteria</taxon>
        <taxon>Bacillati</taxon>
        <taxon>Bacillota</taxon>
        <taxon>Bacilli</taxon>
        <taxon>Bacillales</taxon>
        <taxon>Paenibacillaceae</taxon>
        <taxon>Paenibacillus</taxon>
    </lineage>
</organism>
<feature type="compositionally biased region" description="Basic and acidic residues" evidence="1">
    <location>
        <begin position="244"/>
        <end position="253"/>
    </location>
</feature>
<evidence type="ECO:0000259" key="2">
    <source>
        <dbReference type="Pfam" id="PF13625"/>
    </source>
</evidence>
<evidence type="ECO:0000313" key="3">
    <source>
        <dbReference type="EMBL" id="TFE84290.1"/>
    </source>
</evidence>
<feature type="domain" description="Helicase XPB/Ssl2 N-terminal" evidence="2">
    <location>
        <begin position="514"/>
        <end position="632"/>
    </location>
</feature>
<dbReference type="RefSeq" id="WP_134756268.1">
    <property type="nucleotide sequence ID" value="NZ_MYFO02000001.1"/>
</dbReference>
<comment type="caution">
    <text evidence="3">The sequence shown here is derived from an EMBL/GenBank/DDBJ whole genome shotgun (WGS) entry which is preliminary data.</text>
</comment>
<keyword evidence="4" id="KW-1185">Reference proteome</keyword>
<dbReference type="EMBL" id="MYFO01000036">
    <property type="protein sequence ID" value="TFE84290.1"/>
    <property type="molecule type" value="Genomic_DNA"/>
</dbReference>
<evidence type="ECO:0000313" key="4">
    <source>
        <dbReference type="Proteomes" id="UP000298246"/>
    </source>
</evidence>
<feature type="compositionally biased region" description="Gly residues" evidence="1">
    <location>
        <begin position="194"/>
        <end position="210"/>
    </location>
</feature>
<feature type="compositionally biased region" description="Basic and acidic residues" evidence="1">
    <location>
        <begin position="153"/>
        <end position="167"/>
    </location>
</feature>
<feature type="compositionally biased region" description="Low complexity" evidence="1">
    <location>
        <begin position="181"/>
        <end position="193"/>
    </location>
</feature>
<name>A0A4Y8PTW0_9BACL</name>
<sequence length="814" mass="89101">MRYEQVLAKTPVAVRQLLEQQPWVEEARSRGLSLQEALTEAAELARLLSQLSQAERCTLALIVRRMGSEPFAPAALERQLDGATAGAAVRVGLAGLRARGVIVAFRKTWGERLYALPEDGFAVWQALLLPSLPLAGSWGEGRGQELGQGQEQEQERWWEQERGEGRRREQRGKQGLGLERGQGQEPGREPGLGLERGQGQGREPGPGLERGQGQERGWEPGAGLERGQGQERGWEPDPGLGRAQEQRGREHGPVPDVVPESELELLELPAGANPRGMAQQLFHLLAEFDRLDVPLTAKGAPHKKALARLAERHALPAEPLAGCGLSHAFSDACGLGLAVLLDAAMRLGLLGRAAGRLVLRPAALGAWLSRPYAEQMGRLYGLWRAVQAPQPVWQQHAIALLERAGGAGWQPAAALGGWLAAYAAEPGADEAELVRGVRERWLTPLHALGWLELAQDSAGALWYRWKIGQEPSSAVPKPLQPALSDLDSPLSSAFDFAATAADAADIPADAACRLYVQPDFELLLPPGVPLSVEWQIAAMAELQHSDELRVYRLTQEAFHRACERGGSAEAALALLARWNRAGQALPEAVERALREWGEQYGKVRFQEVTLLVCDSPEMATALAASERCRPYLDEAVGERHFIVSRTALPALHKQLRLMGWTPGAASPPPSAQAMDEEKSMEAELLDGWVYGRDAAALYEVDGQFDGPADLYPQLPDIPVSWLKESRSYHGSTRKELIRRAIEWQSWLKVRRAGEERLITPRALLESREGWLLVGGSCDGEVRLNGEEWSELQLVLPGINESMEPGRHPLLAPWS</sequence>
<dbReference type="Proteomes" id="UP000298246">
    <property type="component" value="Unassembled WGS sequence"/>
</dbReference>
<accession>A0A4Y8PTW0</accession>
<dbReference type="OrthoDB" id="2987331at2"/>
<gene>
    <name evidence="3" type="ORF">B5M42_20550</name>
</gene>
<feature type="region of interest" description="Disordered" evidence="1">
    <location>
        <begin position="140"/>
        <end position="259"/>
    </location>
</feature>
<evidence type="ECO:0000256" key="1">
    <source>
        <dbReference type="SAM" id="MobiDB-lite"/>
    </source>
</evidence>
<protein>
    <recommendedName>
        <fullName evidence="2">Helicase XPB/Ssl2 N-terminal domain-containing protein</fullName>
    </recommendedName>
</protein>
<dbReference type="AlphaFoldDB" id="A0A4Y8PTW0"/>
<dbReference type="InterPro" id="IPR032830">
    <property type="entry name" value="XPB/Ssl2_N"/>
</dbReference>